<dbReference type="FunFam" id="1.10.10.60:FF:000001">
    <property type="entry name" value="MYB-related transcription factor"/>
    <property type="match status" value="1"/>
</dbReference>
<proteinExistence type="predicted"/>
<evidence type="ECO:0000313" key="8">
    <source>
        <dbReference type="EMBL" id="KAG6774154.1"/>
    </source>
</evidence>
<feature type="domain" description="Myb-like" evidence="6">
    <location>
        <begin position="9"/>
        <end position="61"/>
    </location>
</feature>
<evidence type="ECO:0000259" key="6">
    <source>
        <dbReference type="PROSITE" id="PS50090"/>
    </source>
</evidence>
<feature type="region of interest" description="Disordered" evidence="5">
    <location>
        <begin position="298"/>
        <end position="317"/>
    </location>
</feature>
<keyword evidence="3" id="KW-0238">DNA-binding</keyword>
<sequence length="337" mass="37845">MGRSPCCDENGLKKGPWTPEEDQKLVDYIQKHGHGSWRALPKLADLNRCGKSCRLRWTNYLRPDIKRGKFSQDEEQTILHLHSIIGNKWSTIATHLPGRTDNEIKNFWNTHLKKKLIQMGFDPMTHQPRTDFFDSLPQLIALANLRDLMEHRPLDEHAMRLQEEAVQLAKLQYLQYLLQSAASIPSTNSYGQNGITDMEVLNLLSSIPLIEENLVLNSSELENQGSNHFANANSQLLHHPSVLSQLSDPQVPFSYQPSLNTEMGQAPFLTTMPSQEGNNPSDSSWVLPSPTPVLATVTDTSISNPGDASSTTSSYGGGTSSYWPEHFFEDPIMHEIS</sequence>
<dbReference type="InterPro" id="IPR017930">
    <property type="entry name" value="Myb_dom"/>
</dbReference>
<keyword evidence="2" id="KW-0677">Repeat</keyword>
<evidence type="ECO:0000313" key="9">
    <source>
        <dbReference type="Proteomes" id="UP000886885"/>
    </source>
</evidence>
<dbReference type="CDD" id="cd00167">
    <property type="entry name" value="SANT"/>
    <property type="match status" value="2"/>
</dbReference>
<dbReference type="InterPro" id="IPR001005">
    <property type="entry name" value="SANT/Myb"/>
</dbReference>
<name>A0A8X8D346_POPTO</name>
<feature type="domain" description="Myb-like" evidence="6">
    <location>
        <begin position="62"/>
        <end position="112"/>
    </location>
</feature>
<keyword evidence="9" id="KW-1185">Reference proteome</keyword>
<comment type="subcellular location">
    <subcellularLocation>
        <location evidence="1">Nucleus</location>
    </subcellularLocation>
</comment>
<dbReference type="GO" id="GO:0003677">
    <property type="term" value="F:DNA binding"/>
    <property type="evidence" value="ECO:0007669"/>
    <property type="project" value="UniProtKB-KW"/>
</dbReference>
<dbReference type="PANTHER" id="PTHR47994:SF5">
    <property type="entry name" value="F14D16.11-RELATED"/>
    <property type="match status" value="1"/>
</dbReference>
<evidence type="ECO:0000259" key="7">
    <source>
        <dbReference type="PROSITE" id="PS51294"/>
    </source>
</evidence>
<comment type="caution">
    <text evidence="8">The sequence shown here is derived from an EMBL/GenBank/DDBJ whole genome shotgun (WGS) entry which is preliminary data.</text>
</comment>
<dbReference type="AlphaFoldDB" id="A0A8X8D346"/>
<dbReference type="InterPro" id="IPR015495">
    <property type="entry name" value="Myb_TF_plants"/>
</dbReference>
<accession>A0A8X8D346</accession>
<dbReference type="GO" id="GO:0005634">
    <property type="term" value="C:nucleus"/>
    <property type="evidence" value="ECO:0007669"/>
    <property type="project" value="UniProtKB-SubCell"/>
</dbReference>
<reference evidence="8" key="1">
    <citation type="journal article" date="2020" name="bioRxiv">
        <title>Hybrid origin of Populus tomentosa Carr. identified through genome sequencing and phylogenomic analysis.</title>
        <authorList>
            <person name="An X."/>
            <person name="Gao K."/>
            <person name="Chen Z."/>
            <person name="Li J."/>
            <person name="Yang X."/>
            <person name="Yang X."/>
            <person name="Zhou J."/>
            <person name="Guo T."/>
            <person name="Zhao T."/>
            <person name="Huang S."/>
            <person name="Miao D."/>
            <person name="Khan W.U."/>
            <person name="Rao P."/>
            <person name="Ye M."/>
            <person name="Lei B."/>
            <person name="Liao W."/>
            <person name="Wang J."/>
            <person name="Ji L."/>
            <person name="Li Y."/>
            <person name="Guo B."/>
            <person name="Mustafa N.S."/>
            <person name="Li S."/>
            <person name="Yun Q."/>
            <person name="Keller S.R."/>
            <person name="Mao J."/>
            <person name="Zhang R."/>
            <person name="Strauss S.H."/>
        </authorList>
    </citation>
    <scope>NUCLEOTIDE SEQUENCE</scope>
    <source>
        <strain evidence="8">GM15</strain>
        <tissue evidence="8">Leaf</tissue>
    </source>
</reference>
<keyword evidence="4" id="KW-0539">Nucleus</keyword>
<dbReference type="Pfam" id="PF00249">
    <property type="entry name" value="Myb_DNA-binding"/>
    <property type="match status" value="2"/>
</dbReference>
<dbReference type="Proteomes" id="UP000886885">
    <property type="component" value="Chromosome 5D"/>
</dbReference>
<dbReference type="PROSITE" id="PS51294">
    <property type="entry name" value="HTH_MYB"/>
    <property type="match status" value="2"/>
</dbReference>
<dbReference type="PANTHER" id="PTHR47994">
    <property type="entry name" value="F14D16.11-RELATED"/>
    <property type="match status" value="1"/>
</dbReference>
<feature type="compositionally biased region" description="Polar residues" evidence="5">
    <location>
        <begin position="298"/>
        <end position="308"/>
    </location>
</feature>
<organism evidence="8 9">
    <name type="scientific">Populus tomentosa</name>
    <name type="common">Chinese white poplar</name>
    <dbReference type="NCBI Taxonomy" id="118781"/>
    <lineage>
        <taxon>Eukaryota</taxon>
        <taxon>Viridiplantae</taxon>
        <taxon>Streptophyta</taxon>
        <taxon>Embryophyta</taxon>
        <taxon>Tracheophyta</taxon>
        <taxon>Spermatophyta</taxon>
        <taxon>Magnoliopsida</taxon>
        <taxon>eudicotyledons</taxon>
        <taxon>Gunneridae</taxon>
        <taxon>Pentapetalae</taxon>
        <taxon>rosids</taxon>
        <taxon>fabids</taxon>
        <taxon>Malpighiales</taxon>
        <taxon>Salicaceae</taxon>
        <taxon>Saliceae</taxon>
        <taxon>Populus</taxon>
    </lineage>
</organism>
<gene>
    <name evidence="8" type="ORF">POTOM_021504</name>
</gene>
<evidence type="ECO:0000256" key="5">
    <source>
        <dbReference type="SAM" id="MobiDB-lite"/>
    </source>
</evidence>
<evidence type="ECO:0000256" key="4">
    <source>
        <dbReference type="ARBA" id="ARBA00023242"/>
    </source>
</evidence>
<evidence type="ECO:0000256" key="1">
    <source>
        <dbReference type="ARBA" id="ARBA00004123"/>
    </source>
</evidence>
<evidence type="ECO:0000256" key="3">
    <source>
        <dbReference type="ARBA" id="ARBA00023125"/>
    </source>
</evidence>
<dbReference type="SMART" id="SM00717">
    <property type="entry name" value="SANT"/>
    <property type="match status" value="2"/>
</dbReference>
<feature type="domain" description="HTH myb-type" evidence="7">
    <location>
        <begin position="9"/>
        <end position="61"/>
    </location>
</feature>
<feature type="domain" description="HTH myb-type" evidence="7">
    <location>
        <begin position="62"/>
        <end position="116"/>
    </location>
</feature>
<dbReference type="PROSITE" id="PS50090">
    <property type="entry name" value="MYB_LIKE"/>
    <property type="match status" value="2"/>
</dbReference>
<evidence type="ECO:0000256" key="2">
    <source>
        <dbReference type="ARBA" id="ARBA00022737"/>
    </source>
</evidence>
<dbReference type="EMBL" id="JAAWWB010000010">
    <property type="protein sequence ID" value="KAG6774154.1"/>
    <property type="molecule type" value="Genomic_DNA"/>
</dbReference>
<dbReference type="OrthoDB" id="2143914at2759"/>
<dbReference type="FunFam" id="1.10.10.60:FF:000349">
    <property type="entry name" value="Transcription factor MYB39"/>
    <property type="match status" value="1"/>
</dbReference>
<protein>
    <submittedName>
        <fullName evidence="8">Uncharacterized protein</fullName>
    </submittedName>
</protein>